<evidence type="ECO:0000313" key="2">
    <source>
        <dbReference type="EMBL" id="KFD52383.1"/>
    </source>
</evidence>
<dbReference type="EMBL" id="KL367491">
    <property type="protein sequence ID" value="KFD69963.1"/>
    <property type="molecule type" value="Genomic_DNA"/>
</dbReference>
<dbReference type="Proteomes" id="UP000030764">
    <property type="component" value="Unassembled WGS sequence"/>
</dbReference>
<dbReference type="AlphaFoldDB" id="A0A085M587"/>
<keyword evidence="4" id="KW-1185">Reference proteome</keyword>
<accession>A0A085M587</accession>
<organism evidence="2 4">
    <name type="scientific">Trichuris suis</name>
    <name type="common">pig whipworm</name>
    <dbReference type="NCBI Taxonomy" id="68888"/>
    <lineage>
        <taxon>Eukaryota</taxon>
        <taxon>Metazoa</taxon>
        <taxon>Ecdysozoa</taxon>
        <taxon>Nematoda</taxon>
        <taxon>Enoplea</taxon>
        <taxon>Dorylaimia</taxon>
        <taxon>Trichinellida</taxon>
        <taxon>Trichuridae</taxon>
        <taxon>Trichuris</taxon>
    </lineage>
</organism>
<protein>
    <submittedName>
        <fullName evidence="2">Uncharacterized protein</fullName>
    </submittedName>
</protein>
<dbReference type="Proteomes" id="UP000030758">
    <property type="component" value="Unassembled WGS sequence"/>
</dbReference>
<feature type="coiled-coil region" evidence="1">
    <location>
        <begin position="82"/>
        <end position="123"/>
    </location>
</feature>
<evidence type="ECO:0000313" key="3">
    <source>
        <dbReference type="EMBL" id="KFD69963.1"/>
    </source>
</evidence>
<reference evidence="2 4" key="1">
    <citation type="journal article" date="2014" name="Nat. Genet.">
        <title>Genome and transcriptome of the porcine whipworm Trichuris suis.</title>
        <authorList>
            <person name="Jex A.R."/>
            <person name="Nejsum P."/>
            <person name="Schwarz E.M."/>
            <person name="Hu L."/>
            <person name="Young N.D."/>
            <person name="Hall R.S."/>
            <person name="Korhonen P.K."/>
            <person name="Liao S."/>
            <person name="Thamsborg S."/>
            <person name="Xia J."/>
            <person name="Xu P."/>
            <person name="Wang S."/>
            <person name="Scheerlinck J.P."/>
            <person name="Hofmann A."/>
            <person name="Sternberg P.W."/>
            <person name="Wang J."/>
            <person name="Gasser R.B."/>
        </authorList>
    </citation>
    <scope>NUCLEOTIDE SEQUENCE [LARGE SCALE GENOMIC DNA]</scope>
    <source>
        <strain evidence="3">DCEP-RM93F</strain>
        <strain evidence="2">DCEP-RM93M</strain>
    </source>
</reference>
<name>A0A085M587_9BILA</name>
<evidence type="ECO:0000256" key="1">
    <source>
        <dbReference type="SAM" id="Coils"/>
    </source>
</evidence>
<proteinExistence type="predicted"/>
<sequence>MSNAKLPVAKGCLPKPNGRLVRAVVWNPPVESMNCSDDKNVVALSSPASSLLLIPCVPTVPTKSQSPPVQRRCMRMRKIATYTNGERLSSCLEDKVKKLEAELQKLRAENRRLQMELQRVSNVQEPINMEADDVCHPFSDKYDLSLAVCCFLCLLLVCRVIQPRPVESFDEEFRRTGKKRVAVTQRGCNLRLPNRQKRRRCCIITTVSNNEWMNESDCLGLTALRLTFWKLGRRCLPLLWNGEYGTDVTAQRR</sequence>
<evidence type="ECO:0000313" key="4">
    <source>
        <dbReference type="Proteomes" id="UP000030764"/>
    </source>
</evidence>
<feature type="non-terminal residue" evidence="2">
    <location>
        <position position="253"/>
    </location>
</feature>
<dbReference type="EMBL" id="KL363228">
    <property type="protein sequence ID" value="KFD52383.1"/>
    <property type="molecule type" value="Genomic_DNA"/>
</dbReference>
<gene>
    <name evidence="2" type="ORF">M513_06764</name>
    <name evidence="3" type="ORF">M514_06764</name>
</gene>
<keyword evidence="1" id="KW-0175">Coiled coil</keyword>